<organism evidence="1 2">
    <name type="scientific">Deinococcus arboris</name>
    <dbReference type="NCBI Taxonomy" id="2682977"/>
    <lineage>
        <taxon>Bacteria</taxon>
        <taxon>Thermotogati</taxon>
        <taxon>Deinococcota</taxon>
        <taxon>Deinococci</taxon>
        <taxon>Deinococcales</taxon>
        <taxon>Deinococcaceae</taxon>
        <taxon>Deinococcus</taxon>
    </lineage>
</organism>
<evidence type="ECO:0000313" key="1">
    <source>
        <dbReference type="EMBL" id="MVN88654.1"/>
    </source>
</evidence>
<accession>A0A7C9HTL8</accession>
<dbReference type="EMBL" id="WQLB01000032">
    <property type="protein sequence ID" value="MVN88654.1"/>
    <property type="molecule type" value="Genomic_DNA"/>
</dbReference>
<gene>
    <name evidence="1" type="ORF">GO986_18110</name>
</gene>
<reference evidence="1 2" key="1">
    <citation type="submission" date="2019-12" db="EMBL/GenBank/DDBJ databases">
        <title>Deinococcus sp. HMF7620 Genome sequencing and assembly.</title>
        <authorList>
            <person name="Kang H."/>
            <person name="Kim H."/>
            <person name="Joh K."/>
        </authorList>
    </citation>
    <scope>NUCLEOTIDE SEQUENCE [LARGE SCALE GENOMIC DNA]</scope>
    <source>
        <strain evidence="1 2">HMF7620</strain>
    </source>
</reference>
<sequence>MVVLLLIVIFAGVIGIVYVDNTTKRGRALPPERRPDALPAPPPAVLPGPETLALRLPEPARARAWALLCGVRDALAAGETDPRSRYLLTQTQERYLPDTLHAYLALTPEAQATLRQQGQPAEVLLAEQLTLLEDGVREALRRDHAAADRLLTQGRFLRERFGAGELVLAKAPDPEK</sequence>
<dbReference type="RefSeq" id="WP_157460714.1">
    <property type="nucleotide sequence ID" value="NZ_WQLB01000032.1"/>
</dbReference>
<keyword evidence="2" id="KW-1185">Reference proteome</keyword>
<proteinExistence type="predicted"/>
<name>A0A7C9HTL8_9DEIO</name>
<dbReference type="Proteomes" id="UP000483286">
    <property type="component" value="Unassembled WGS sequence"/>
</dbReference>
<evidence type="ECO:0000313" key="2">
    <source>
        <dbReference type="Proteomes" id="UP000483286"/>
    </source>
</evidence>
<dbReference type="AlphaFoldDB" id="A0A7C9HTL8"/>
<comment type="caution">
    <text evidence="1">The sequence shown here is derived from an EMBL/GenBank/DDBJ whole genome shotgun (WGS) entry which is preliminary data.</text>
</comment>
<protein>
    <submittedName>
        <fullName evidence="1">Uncharacterized protein</fullName>
    </submittedName>
</protein>